<dbReference type="InterPro" id="IPR000182">
    <property type="entry name" value="GNAT_dom"/>
</dbReference>
<feature type="domain" description="N-acetyltransferase" evidence="2">
    <location>
        <begin position="25"/>
        <end position="188"/>
    </location>
</feature>
<reference evidence="3 4" key="1">
    <citation type="submission" date="2023-04" db="EMBL/GenBank/DDBJ databases">
        <title>Forest soil microbial communities from Buena Vista Peninsula, Colon Province, Panama.</title>
        <authorList>
            <person name="Bouskill N."/>
        </authorList>
    </citation>
    <scope>NUCLEOTIDE SEQUENCE [LARGE SCALE GENOMIC DNA]</scope>
    <source>
        <strain evidence="3 4">GGS1</strain>
    </source>
</reference>
<name>A0ABT6LHS6_9ACTN</name>
<dbReference type="InterPro" id="IPR016181">
    <property type="entry name" value="Acyl_CoA_acyltransferase"/>
</dbReference>
<organism evidence="3 4">
    <name type="scientific">Streptomyces pseudovenezuelae</name>
    <dbReference type="NCBI Taxonomy" id="67350"/>
    <lineage>
        <taxon>Bacteria</taxon>
        <taxon>Bacillati</taxon>
        <taxon>Actinomycetota</taxon>
        <taxon>Actinomycetes</taxon>
        <taxon>Kitasatosporales</taxon>
        <taxon>Streptomycetaceae</taxon>
        <taxon>Streptomyces</taxon>
        <taxon>Streptomyces aurantiacus group</taxon>
    </lineage>
</organism>
<evidence type="ECO:0000313" key="3">
    <source>
        <dbReference type="EMBL" id="MDH6215844.1"/>
    </source>
</evidence>
<dbReference type="SUPFAM" id="SSF55729">
    <property type="entry name" value="Acyl-CoA N-acyltransferases (Nat)"/>
    <property type="match status" value="1"/>
</dbReference>
<dbReference type="Pfam" id="PF13302">
    <property type="entry name" value="Acetyltransf_3"/>
    <property type="match status" value="1"/>
</dbReference>
<comment type="caution">
    <text evidence="3">The sequence shown here is derived from an EMBL/GenBank/DDBJ whole genome shotgun (WGS) entry which is preliminary data.</text>
</comment>
<evidence type="ECO:0000256" key="1">
    <source>
        <dbReference type="SAM" id="MobiDB-lite"/>
    </source>
</evidence>
<dbReference type="PANTHER" id="PTHR43610">
    <property type="entry name" value="BLL6696 PROTEIN"/>
    <property type="match status" value="1"/>
</dbReference>
<evidence type="ECO:0000313" key="4">
    <source>
        <dbReference type="Proteomes" id="UP001160499"/>
    </source>
</evidence>
<keyword evidence="4" id="KW-1185">Reference proteome</keyword>
<feature type="region of interest" description="Disordered" evidence="1">
    <location>
        <begin position="195"/>
        <end position="216"/>
    </location>
</feature>
<evidence type="ECO:0000259" key="2">
    <source>
        <dbReference type="PROSITE" id="PS51186"/>
    </source>
</evidence>
<protein>
    <submittedName>
        <fullName evidence="3">RimJ/RimL family protein N-acetyltransferase</fullName>
    </submittedName>
</protein>
<gene>
    <name evidence="3" type="ORF">M2283_003148</name>
</gene>
<dbReference type="Gene3D" id="3.40.630.30">
    <property type="match status" value="1"/>
</dbReference>
<dbReference type="PROSITE" id="PS51186">
    <property type="entry name" value="GNAT"/>
    <property type="match status" value="1"/>
</dbReference>
<dbReference type="PANTHER" id="PTHR43610:SF1">
    <property type="entry name" value="N-ACETYLTRANSFERASE DOMAIN-CONTAINING PROTEIN"/>
    <property type="match status" value="1"/>
</dbReference>
<accession>A0ABT6LHS6</accession>
<dbReference type="Proteomes" id="UP001160499">
    <property type="component" value="Unassembled WGS sequence"/>
</dbReference>
<dbReference type="EMBL" id="JARXVH010000004">
    <property type="protein sequence ID" value="MDH6215844.1"/>
    <property type="molecule type" value="Genomic_DNA"/>
</dbReference>
<proteinExistence type="predicted"/>
<sequence>MNDFPMGDFSLHDFSVKPALTGDKVVLRPVTAGDADGIWEIVQDPEVVRFTFEPSTELTPEHLRSWYGSRADAPDRLDLAVTDPGTGELLGEVVLYEWDPASRSCTFRTLIGPRGRGRGVGTEATRLIVGHGFEQLGLHRIELEVYGHNHRAPRVYEKVGFVVEGVRREASLRDGEWVDAILMGLLDRDWAALNGPDNGPGKGPADGLNALGSTAR</sequence>